<feature type="compositionally biased region" description="Basic and acidic residues" evidence="2">
    <location>
        <begin position="1886"/>
        <end position="1907"/>
    </location>
</feature>
<dbReference type="Proteomes" id="UP001501578">
    <property type="component" value="Unassembled WGS sequence"/>
</dbReference>
<feature type="compositionally biased region" description="Low complexity" evidence="2">
    <location>
        <begin position="1974"/>
        <end position="1997"/>
    </location>
</feature>
<feature type="domain" description="Teneurin-like YD-shell" evidence="4">
    <location>
        <begin position="1611"/>
        <end position="1808"/>
    </location>
</feature>
<dbReference type="InterPro" id="IPR050708">
    <property type="entry name" value="T6SS_VgrG/RHS"/>
</dbReference>
<dbReference type="InterPro" id="IPR022385">
    <property type="entry name" value="Rhs_assc_core"/>
</dbReference>
<evidence type="ECO:0000256" key="3">
    <source>
        <dbReference type="SAM" id="Phobius"/>
    </source>
</evidence>
<sequence length="2075" mass="227653">MNDLEEFSEHTRSTFLIFEWSARKFRWFVRGCAATAVLVTVPLVYAMPAQAAPRERPGVQKQEPVPGRSVPVLPKSKNLTAERAMKTPAAVSWPKAGTAELAPGDKAAVSAGSLPVRLAAPSDARRAQAAPEQVKVEVLDRAETPGVSGVALRLSKGQGATRGGPARVELDYSGFRHAFGGDYASRLQLVKLPECALSGAQADAGTPCPSPEPVPTRNDLKAGTVQADVDVAASGASLYALTASAAGSSGDYSATGLSASSSWSVGTQSGDFSWNHPMRVPPSIGGEEPEFSLSYSAQSVDGRTSATNNQTSWAGEGFDLTPGGYIERRYKSCMADGRKTGDLCWDHDNATLVLNGSSTELVKDATTKQWRPKRDDGTRIELATGAANGDNNGEHWKLTTTDGTVYHFGLNRLHGWTSGKEETKSAWTVPVFGNEAGEPCHNATPANAWCQQAWRWNLDYVEDRHANAITYWYATEGNHYGRNEKPELETPYVRAGYLTRIDYGYRKDDLFTVAPASRVNFTVAERCVPGGAVTCEPAQLTKDTAKHWPDVPFDRNCNAGESCKDRLSPTFWTRKRLAKVTTQVRSGTAFKDVDSWTLKHGFPATGDGLSPALWLESVQHTGHVGGTLALPAVTFAGVQLRNRVDSNEGRAPLFKWRVQSINTEAGAEVRVNYAAEECAATGLPAADRNTKRCFPQRWAPPNELEVLDWFHKYVVAQTVEVDRTARSPWLVTDYEYLDGSGWRYSENILTKPKERTWSDWRGYGRVRIRQGDGQDGPRTLTEQRFYRGLHNDRLADGTRTSVKVTDTENKSRDDLDHLAGAELETIVFDGDGGKVLTSTIEEPWSRKSAESTFEGVTKTAHVVQPAKAATRDLKEDGTWRRTAEERAYDEYGQVTQVSDLGDVADAADDTCTRYTHLRDTAAWMLDFTSRVETVGKPCSVEPQRPADVLSDERFQFDGRTFGTVPMRGDVTREEELTTYSGASPQYVATESRSYDEYGRLVKETDGASGSITTAYVPARGGHATEVRTTNPLGHSDVTYVEPAWDEPIAEVDENGRRTDLDHDPLGRVAKVWQHDRSKSAGQTPNTEYSYTVRSDGPNIVTTKTLATDGTYIASHELFDGLMRERQTQEPAPGGGRTITDTFYNSTGDVAKSNEGYYALGDPETNLFDAVDDKVAGQIVSTFDGSGELAGQSFRVKGQEKWKVGVRRAADKQHVTPVAGGTATTLLTNADDQVVEQRQYKGATPTGEYDATKYTYDKAGRITSLTDPAGNVWRHHYDLRDREIKTEDPDKGTTTRVFNDLDEEVSTTDARGTTLFHTYDALGRKTATRKDAANGPLLAEWRYDVLAKGHLAETVRYVDGQAYSAKTEAIDREYRTLRQSVTIPAREGKLAGTYQFNTRYTADDQVQSITFPAAGGLPDETVTYGYDGLRQPNRVEGLSPYVTDARYGKLGETLQYELSTGTRKTWLTYTHEEGTGRLIRSQLDRDNAASSDMDLNYTYDAVGNVTRISDRAGGRDADTQCFTYDYLRRLTSAWTATDSCASGSPRPEVIGGAAPYATSYAYDLVGNRTKETHHAFAGRQEVVRDYSYPKAGGPRPHALTAVTPTGGGQASSYEYDASGNTVVRRTGTAEQRLIWDAEGNLESVTEAGKTTSFVYDADGDRLLRKTPTESTLYVDDMELRLDTAKQVVEGSRYYTVNGDAVAMRDSAGKVYFFAADHHGTAQAAVNADTGDVAIRRQTPFGTDRGAAPTWWPGERGFVGGTVDATTGLVHLGAREYDPAIGRFLSVDPVIDESDPQQLQGYSYANNSPVSMTDPDGQLFWFAAAVAVRVALQIAARRAAARALARKLAEQAARRRALEEAKRKAIAEARRKALEEARRKAIAEAKKKAKAEAKRKAEEKAKKAAEAAAKRRAAAARARAAASRQRAAAARQRAAAQRARARQASARARAQRAATQRAKAIRARPAHRPTTRRAQQRATPPRAQRNPANNNSQAQQPRRGLSEQQLRSIDQQMGSQRYSHTELRTYTRSARQQKEFMADQGTGHGPASTRPMADTPRKKGYAVAWFLVRFLMRAKPD</sequence>
<dbReference type="InterPro" id="IPR056823">
    <property type="entry name" value="TEN-like_YD-shell"/>
</dbReference>
<accession>A0ABN1NVW6</accession>
<protein>
    <submittedName>
        <fullName evidence="5">RHS repeat-associated core domain-containing protein</fullName>
    </submittedName>
</protein>
<dbReference type="InterPro" id="IPR031325">
    <property type="entry name" value="RHS_repeat"/>
</dbReference>
<dbReference type="PANTHER" id="PTHR32305">
    <property type="match status" value="1"/>
</dbReference>
<feature type="transmembrane region" description="Helical" evidence="3">
    <location>
        <begin position="27"/>
        <end position="47"/>
    </location>
</feature>
<dbReference type="EMBL" id="BAAAHQ010000006">
    <property type="protein sequence ID" value="GAA0918082.1"/>
    <property type="molecule type" value="Genomic_DNA"/>
</dbReference>
<keyword evidence="1" id="KW-0677">Repeat</keyword>
<feature type="region of interest" description="Disordered" evidence="2">
    <location>
        <begin position="51"/>
        <end position="73"/>
    </location>
</feature>
<dbReference type="PANTHER" id="PTHR32305:SF17">
    <property type="entry name" value="TRNA NUCLEASE WAPA"/>
    <property type="match status" value="1"/>
</dbReference>
<gene>
    <name evidence="5" type="ORF">GCM10009560_14650</name>
</gene>
<evidence type="ECO:0000259" key="4">
    <source>
        <dbReference type="Pfam" id="PF25023"/>
    </source>
</evidence>
<evidence type="ECO:0000313" key="5">
    <source>
        <dbReference type="EMBL" id="GAA0918082.1"/>
    </source>
</evidence>
<evidence type="ECO:0000313" key="6">
    <source>
        <dbReference type="Proteomes" id="UP001501578"/>
    </source>
</evidence>
<feature type="region of interest" description="Disordered" evidence="2">
    <location>
        <begin position="1886"/>
        <end position="2021"/>
    </location>
</feature>
<dbReference type="Gene3D" id="2.180.10.10">
    <property type="entry name" value="RHS repeat-associated core"/>
    <property type="match status" value="1"/>
</dbReference>
<proteinExistence type="predicted"/>
<keyword evidence="3" id="KW-1133">Transmembrane helix</keyword>
<dbReference type="Pfam" id="PF25023">
    <property type="entry name" value="TEN_YD-shell"/>
    <property type="match status" value="1"/>
</dbReference>
<evidence type="ECO:0000256" key="2">
    <source>
        <dbReference type="SAM" id="MobiDB-lite"/>
    </source>
</evidence>
<evidence type="ECO:0000256" key="1">
    <source>
        <dbReference type="ARBA" id="ARBA00022737"/>
    </source>
</evidence>
<dbReference type="NCBIfam" id="TIGR03696">
    <property type="entry name" value="Rhs_assc_core"/>
    <property type="match status" value="1"/>
</dbReference>
<organism evidence="5 6">
    <name type="scientific">Nonomuraea longicatena</name>
    <dbReference type="NCBI Taxonomy" id="83682"/>
    <lineage>
        <taxon>Bacteria</taxon>
        <taxon>Bacillati</taxon>
        <taxon>Actinomycetota</taxon>
        <taxon>Actinomycetes</taxon>
        <taxon>Streptosporangiales</taxon>
        <taxon>Streptosporangiaceae</taxon>
        <taxon>Nonomuraea</taxon>
    </lineage>
</organism>
<reference evidence="5 6" key="1">
    <citation type="journal article" date="2019" name="Int. J. Syst. Evol. Microbiol.">
        <title>The Global Catalogue of Microorganisms (GCM) 10K type strain sequencing project: providing services to taxonomists for standard genome sequencing and annotation.</title>
        <authorList>
            <consortium name="The Broad Institute Genomics Platform"/>
            <consortium name="The Broad Institute Genome Sequencing Center for Infectious Disease"/>
            <person name="Wu L."/>
            <person name="Ma J."/>
        </authorList>
    </citation>
    <scope>NUCLEOTIDE SEQUENCE [LARGE SCALE GENOMIC DNA]</scope>
    <source>
        <strain evidence="5 6">JCM 11136</strain>
    </source>
</reference>
<name>A0ABN1NVW6_9ACTN</name>
<dbReference type="NCBIfam" id="TIGR01643">
    <property type="entry name" value="YD_repeat_2x"/>
    <property type="match status" value="1"/>
</dbReference>
<feature type="compositionally biased region" description="Low complexity" evidence="2">
    <location>
        <begin position="1913"/>
        <end position="1956"/>
    </location>
</feature>
<feature type="compositionally biased region" description="Basic residues" evidence="2">
    <location>
        <begin position="1957"/>
        <end position="1973"/>
    </location>
</feature>
<keyword evidence="6" id="KW-1185">Reference proteome</keyword>
<keyword evidence="3" id="KW-0472">Membrane</keyword>
<comment type="caution">
    <text evidence="5">The sequence shown here is derived from an EMBL/GenBank/DDBJ whole genome shotgun (WGS) entry which is preliminary data.</text>
</comment>
<dbReference type="InterPro" id="IPR006530">
    <property type="entry name" value="YD"/>
</dbReference>
<keyword evidence="3" id="KW-0812">Transmembrane</keyword>
<feature type="compositionally biased region" description="Polar residues" evidence="2">
    <location>
        <begin position="2000"/>
        <end position="2016"/>
    </location>
</feature>
<dbReference type="Pfam" id="PF05593">
    <property type="entry name" value="RHS_repeat"/>
    <property type="match status" value="1"/>
</dbReference>